<dbReference type="AlphaFoldDB" id="A0A8S1F5Y5"/>
<evidence type="ECO:0000313" key="6">
    <source>
        <dbReference type="EMBL" id="CAB3406209.1"/>
    </source>
</evidence>
<dbReference type="CDD" id="cd02440">
    <property type="entry name" value="AdoMet_MTases"/>
    <property type="match status" value="1"/>
</dbReference>
<dbReference type="Pfam" id="PF22528">
    <property type="entry name" value="PRMT_C"/>
    <property type="match status" value="1"/>
</dbReference>
<evidence type="ECO:0000256" key="2">
    <source>
        <dbReference type="ARBA" id="ARBA00022679"/>
    </source>
</evidence>
<dbReference type="OrthoDB" id="5980806at2759"/>
<protein>
    <recommendedName>
        <fullName evidence="5">Protein arginine N-methyltransferase domain-containing protein</fullName>
    </recommendedName>
</protein>
<dbReference type="GO" id="GO:0005634">
    <property type="term" value="C:nucleus"/>
    <property type="evidence" value="ECO:0007669"/>
    <property type="project" value="TreeGrafter"/>
</dbReference>
<gene>
    <name evidence="6" type="ORF">CBOVIS_LOCUS8311</name>
</gene>
<dbReference type="PANTHER" id="PTHR11006">
    <property type="entry name" value="PROTEIN ARGININE N-METHYLTRANSFERASE"/>
    <property type="match status" value="1"/>
</dbReference>
<dbReference type="GO" id="GO:0042054">
    <property type="term" value="F:histone methyltransferase activity"/>
    <property type="evidence" value="ECO:0007669"/>
    <property type="project" value="TreeGrafter"/>
</dbReference>
<dbReference type="EMBL" id="CADEPM010000005">
    <property type="protein sequence ID" value="CAB3406209.1"/>
    <property type="molecule type" value="Genomic_DNA"/>
</dbReference>
<dbReference type="PROSITE" id="PS51678">
    <property type="entry name" value="SAM_MT_PRMT"/>
    <property type="match status" value="1"/>
</dbReference>
<name>A0A8S1F5Y5_9PELO</name>
<evidence type="ECO:0000313" key="7">
    <source>
        <dbReference type="Proteomes" id="UP000494206"/>
    </source>
</evidence>
<keyword evidence="7" id="KW-1185">Reference proteome</keyword>
<dbReference type="SUPFAM" id="SSF53335">
    <property type="entry name" value="S-adenosyl-L-methionine-dependent methyltransferases"/>
    <property type="match status" value="1"/>
</dbReference>
<dbReference type="InterPro" id="IPR055135">
    <property type="entry name" value="PRMT_dom"/>
</dbReference>
<dbReference type="PANTHER" id="PTHR11006:SF60">
    <property type="entry name" value="PROTEIN ARGININE N-METHYLTRANSFERASE 9"/>
    <property type="match status" value="1"/>
</dbReference>
<evidence type="ECO:0000256" key="3">
    <source>
        <dbReference type="ARBA" id="ARBA00022691"/>
    </source>
</evidence>
<dbReference type="InterPro" id="IPR029063">
    <property type="entry name" value="SAM-dependent_MTases_sf"/>
</dbReference>
<keyword evidence="1 4" id="KW-0489">Methyltransferase</keyword>
<dbReference type="Proteomes" id="UP000494206">
    <property type="component" value="Unassembled WGS sequence"/>
</dbReference>
<evidence type="ECO:0000256" key="4">
    <source>
        <dbReference type="PROSITE-ProRule" id="PRU01015"/>
    </source>
</evidence>
<proteinExistence type="predicted"/>
<dbReference type="Pfam" id="PF06325">
    <property type="entry name" value="PrmA"/>
    <property type="match status" value="1"/>
</dbReference>
<evidence type="ECO:0000256" key="1">
    <source>
        <dbReference type="ARBA" id="ARBA00022603"/>
    </source>
</evidence>
<keyword evidence="3 4" id="KW-0949">S-adenosyl-L-methionine</keyword>
<dbReference type="InterPro" id="IPR025799">
    <property type="entry name" value="Arg_MeTrfase"/>
</dbReference>
<dbReference type="GO" id="GO:0032259">
    <property type="term" value="P:methylation"/>
    <property type="evidence" value="ECO:0007669"/>
    <property type="project" value="UniProtKB-KW"/>
</dbReference>
<sequence>MPRRSTNPSDLVHIFRNARKNLERGNFESSVGLYLLGYVKCNSHFIHTAYASLPQFIELFPKCGKIFVIVLKAYSSVVTNATFNNCLKLCDEAMRRATLDDTDRIVLRIIYCNLISMPFSQWHLKMVNDKNRNEMFHEAVRKCIKTESDVVIDIGSGTGLLSILAARYSKNVFGIEENTVLHNLAKEVVERNSVEQRITLHNCNSNQFSGKKADIIIAELLDCCVFGEKIVETLIDAHQRLATPTTIIIPSNATIFVRLFRSSKVFATHANGIYRSKFVRTEKPAEEPYWPCTLQDYPDIQFLSEPIPVLSLNFSLEELLNVKNLSKILRIEVEEDGEAHGVIATFRANLTPDGSCSLDSSENSHWDAAVFPFAEPLPVIKGASVEAKISVSDHRFDLEVAHKTNNGPYKVVPMEVIALRNDEKLMKNFEKLRKDVGDEKYLLNMTKCCDFGVEYGTRESFTRDFTHLATTLVKGDGSWDPLAFMRLEGAIQMLAKLKKIAPSRLKIIGRLFSSERVDRESRICSNSHCGIDLSTISMYNLRESREIYIEDRPDIQWESQEFDIFEFEFKLENIAKYRTISKKFTVNCEPKTEKIDGVIYEFEIDGERNIKSRPMAAFLFENRVSLQQKSIELIFDMYAGEILISQV</sequence>
<dbReference type="GO" id="GO:0016274">
    <property type="term" value="F:protein-arginine N-methyltransferase activity"/>
    <property type="evidence" value="ECO:0007669"/>
    <property type="project" value="InterPro"/>
</dbReference>
<dbReference type="Gene3D" id="2.70.160.11">
    <property type="entry name" value="Hnrnp arginine n-methyltransferase1"/>
    <property type="match status" value="1"/>
</dbReference>
<accession>A0A8S1F5Y5</accession>
<comment type="caution">
    <text evidence="6">The sequence shown here is derived from an EMBL/GenBank/DDBJ whole genome shotgun (WGS) entry which is preliminary data.</text>
</comment>
<evidence type="ECO:0000259" key="5">
    <source>
        <dbReference type="Pfam" id="PF22528"/>
    </source>
</evidence>
<keyword evidence="2 4" id="KW-0808">Transferase</keyword>
<reference evidence="6 7" key="1">
    <citation type="submission" date="2020-04" db="EMBL/GenBank/DDBJ databases">
        <authorList>
            <person name="Laetsch R D."/>
            <person name="Stevens L."/>
            <person name="Kumar S."/>
            <person name="Blaxter L. M."/>
        </authorList>
    </citation>
    <scope>NUCLEOTIDE SEQUENCE [LARGE SCALE GENOMIC DNA]</scope>
</reference>
<dbReference type="Gene3D" id="3.40.50.150">
    <property type="entry name" value="Vaccinia Virus protein VP39"/>
    <property type="match status" value="1"/>
</dbReference>
<feature type="domain" description="Protein arginine N-methyltransferase" evidence="5">
    <location>
        <begin position="301"/>
        <end position="393"/>
    </location>
</feature>
<organism evidence="6 7">
    <name type="scientific">Caenorhabditis bovis</name>
    <dbReference type="NCBI Taxonomy" id="2654633"/>
    <lineage>
        <taxon>Eukaryota</taxon>
        <taxon>Metazoa</taxon>
        <taxon>Ecdysozoa</taxon>
        <taxon>Nematoda</taxon>
        <taxon>Chromadorea</taxon>
        <taxon>Rhabditida</taxon>
        <taxon>Rhabditina</taxon>
        <taxon>Rhabditomorpha</taxon>
        <taxon>Rhabditoidea</taxon>
        <taxon>Rhabditidae</taxon>
        <taxon>Peloderinae</taxon>
        <taxon>Caenorhabditis</taxon>
    </lineage>
</organism>